<sequence length="165" mass="18068">MIALQIAVESFINAIESEEYTTKIITGTMNDVDQLGIAEIIDPVVSTFADILRQETLAQVQLVLDGLKEPIFITLESGIINLPFSNISKVDNFYSELTQEVPVVVNLVVAHSKLNASGLRIDTLGNVTDFLSNPAQFTMQIITSVAEKIATIQNAPDDEQEESDE</sequence>
<accession>A0A0R1WNX2</accession>
<comment type="caution">
    <text evidence="1">The sequence shown here is derived from an EMBL/GenBank/DDBJ whole genome shotgun (WGS) entry which is preliminary data.</text>
</comment>
<organism evidence="1 2">
    <name type="scientific">Ligilactobacillus hayakitensis DSM 18933 = JCM 14209</name>
    <dbReference type="NCBI Taxonomy" id="1423755"/>
    <lineage>
        <taxon>Bacteria</taxon>
        <taxon>Bacillati</taxon>
        <taxon>Bacillota</taxon>
        <taxon>Bacilli</taxon>
        <taxon>Lactobacillales</taxon>
        <taxon>Lactobacillaceae</taxon>
        <taxon>Ligilactobacillus</taxon>
    </lineage>
</organism>
<dbReference type="EMBL" id="AZGD01000037">
    <property type="protein sequence ID" value="KRM19624.1"/>
    <property type="molecule type" value="Genomic_DNA"/>
</dbReference>
<dbReference type="Proteomes" id="UP000051054">
    <property type="component" value="Unassembled WGS sequence"/>
</dbReference>
<evidence type="ECO:0000313" key="1">
    <source>
        <dbReference type="EMBL" id="KRM19624.1"/>
    </source>
</evidence>
<keyword evidence="2" id="KW-1185">Reference proteome</keyword>
<evidence type="ECO:0000313" key="2">
    <source>
        <dbReference type="Proteomes" id="UP000051054"/>
    </source>
</evidence>
<name>A0A0R1WNX2_9LACO</name>
<dbReference type="STRING" id="1423755.FC40_GL001475"/>
<gene>
    <name evidence="1" type="ORF">FC40_GL001475</name>
</gene>
<dbReference type="PATRIC" id="fig|1423755.3.peg.1564"/>
<reference evidence="1 2" key="1">
    <citation type="journal article" date="2015" name="Genome Announc.">
        <title>Expanding the biotechnology potential of lactobacilli through comparative genomics of 213 strains and associated genera.</title>
        <authorList>
            <person name="Sun Z."/>
            <person name="Harris H.M."/>
            <person name="McCann A."/>
            <person name="Guo C."/>
            <person name="Argimon S."/>
            <person name="Zhang W."/>
            <person name="Yang X."/>
            <person name="Jeffery I.B."/>
            <person name="Cooney J.C."/>
            <person name="Kagawa T.F."/>
            <person name="Liu W."/>
            <person name="Song Y."/>
            <person name="Salvetti E."/>
            <person name="Wrobel A."/>
            <person name="Rasinkangas P."/>
            <person name="Parkhill J."/>
            <person name="Rea M.C."/>
            <person name="O'Sullivan O."/>
            <person name="Ritari J."/>
            <person name="Douillard F.P."/>
            <person name="Paul Ross R."/>
            <person name="Yang R."/>
            <person name="Briner A.E."/>
            <person name="Felis G.E."/>
            <person name="de Vos W.M."/>
            <person name="Barrangou R."/>
            <person name="Klaenhammer T.R."/>
            <person name="Caufield P.W."/>
            <person name="Cui Y."/>
            <person name="Zhang H."/>
            <person name="O'Toole P.W."/>
        </authorList>
    </citation>
    <scope>NUCLEOTIDE SEQUENCE [LARGE SCALE GENOMIC DNA]</scope>
    <source>
        <strain evidence="1 2">DSM 18933</strain>
    </source>
</reference>
<dbReference type="AlphaFoldDB" id="A0A0R1WNX2"/>
<protein>
    <submittedName>
        <fullName evidence="1">Uncharacterized protein</fullName>
    </submittedName>
</protein>
<proteinExistence type="predicted"/>